<dbReference type="GO" id="GO:0005886">
    <property type="term" value="C:plasma membrane"/>
    <property type="evidence" value="ECO:0007669"/>
    <property type="project" value="TreeGrafter"/>
</dbReference>
<dbReference type="GO" id="GO:0005096">
    <property type="term" value="F:GTPase activator activity"/>
    <property type="evidence" value="ECO:0007669"/>
    <property type="project" value="TreeGrafter"/>
</dbReference>
<feature type="compositionally biased region" description="Basic and acidic residues" evidence="4">
    <location>
        <begin position="483"/>
        <end position="504"/>
    </location>
</feature>
<evidence type="ECO:0000256" key="2">
    <source>
        <dbReference type="ARBA" id="ARBA00022490"/>
    </source>
</evidence>
<comment type="caution">
    <text evidence="6">The sequence shown here is derived from an EMBL/GenBank/DDBJ whole genome shotgun (WGS) entry which is preliminary data.</text>
</comment>
<feature type="region of interest" description="Disordered" evidence="4">
    <location>
        <begin position="210"/>
        <end position="316"/>
    </location>
</feature>
<accession>A0A2J8AK30</accession>
<feature type="compositionally biased region" description="Acidic residues" evidence="4">
    <location>
        <begin position="243"/>
        <end position="266"/>
    </location>
</feature>
<feature type="compositionally biased region" description="Gly residues" evidence="4">
    <location>
        <begin position="213"/>
        <end position="242"/>
    </location>
</feature>
<feature type="compositionally biased region" description="Low complexity" evidence="4">
    <location>
        <begin position="278"/>
        <end position="315"/>
    </location>
</feature>
<evidence type="ECO:0000256" key="4">
    <source>
        <dbReference type="SAM" id="MobiDB-lite"/>
    </source>
</evidence>
<dbReference type="Pfam" id="PF00957">
    <property type="entry name" value="Synaptobrevin"/>
    <property type="match status" value="1"/>
</dbReference>
<keyword evidence="3" id="KW-0175">Coiled coil</keyword>
<evidence type="ECO:0000256" key="3">
    <source>
        <dbReference type="PROSITE-ProRule" id="PRU00290"/>
    </source>
</evidence>
<dbReference type="Proteomes" id="UP000236333">
    <property type="component" value="Unassembled WGS sequence"/>
</dbReference>
<keyword evidence="2" id="KW-0963">Cytoplasm</keyword>
<dbReference type="PANTHER" id="PTHR10241">
    <property type="entry name" value="LETHAL 2 GIANT LARVAE PROTEIN"/>
    <property type="match status" value="1"/>
</dbReference>
<dbReference type="CDD" id="cd15873">
    <property type="entry name" value="R-SNARE_STXBP5_6"/>
    <property type="match status" value="1"/>
</dbReference>
<feature type="compositionally biased region" description="Acidic residues" evidence="4">
    <location>
        <begin position="357"/>
        <end position="377"/>
    </location>
</feature>
<dbReference type="GO" id="GO:0006887">
    <property type="term" value="P:exocytosis"/>
    <property type="evidence" value="ECO:0007669"/>
    <property type="project" value="TreeGrafter"/>
</dbReference>
<feature type="compositionally biased region" description="Pro residues" evidence="4">
    <location>
        <begin position="389"/>
        <end position="406"/>
    </location>
</feature>
<dbReference type="GO" id="GO:0005737">
    <property type="term" value="C:cytoplasm"/>
    <property type="evidence" value="ECO:0007669"/>
    <property type="project" value="UniProtKB-SubCell"/>
</dbReference>
<dbReference type="SUPFAM" id="SSF58038">
    <property type="entry name" value="SNARE fusion complex"/>
    <property type="match status" value="1"/>
</dbReference>
<sequence>MRTCPALPSPALSFLGATHPLAPKVRGDRICCVADMSRDPYMLLGCASGALRFAMLVDAGGAATTQPRAARGFNVAPYRVRPEELGGEGEVRQMAVQSFGPVHRALVLFTAGMVAVWDLRAAQLVTCIDPTAADAGDISPALAAAGEATAVCWVGTARGDFATGHVDGSVLVWALPGLDPGDAAVAAVLRQQVGAGCELGALGGDAAASVSSRGGGYEAEGSGGRRGGGAAAGGRGGRGGGSSDEDSEEASGSEEEEEEEEEEDLDALLARAAKQAEGGSSRRSGGSKGSRQASGARKGSARAAAAADESEAASGPRSALWYASLPDLGAVFSQTVPDDDAAVARMRRKQQHRQQAGDEEEEEDEEVSSVSLSDDDSASGPSRRGAAAVPPPPPPRRPAQAAPPPRSRGRGDDDDSARADLFGGAARKYTSGGGAAAPPPPPRPAPSGAGSQPRSRTADEIKRAYGRAPAEGSRAGAATARSNDVRDVMEQNRGKLEERGQKLRQLDEKAADLENSAAGFAEMARQLAERERNKKWWQL</sequence>
<dbReference type="GO" id="GO:0045159">
    <property type="term" value="F:myosin II binding"/>
    <property type="evidence" value="ECO:0007669"/>
    <property type="project" value="TreeGrafter"/>
</dbReference>
<dbReference type="EMBL" id="PGGS01000002">
    <property type="protein sequence ID" value="PNH12879.1"/>
    <property type="molecule type" value="Genomic_DNA"/>
</dbReference>
<dbReference type="OrthoDB" id="19944at2759"/>
<dbReference type="PANTHER" id="PTHR10241:SF25">
    <property type="entry name" value="TOMOSYN, ISOFORM C"/>
    <property type="match status" value="1"/>
</dbReference>
<keyword evidence="7" id="KW-1185">Reference proteome</keyword>
<evidence type="ECO:0000259" key="5">
    <source>
        <dbReference type="PROSITE" id="PS50892"/>
    </source>
</evidence>
<evidence type="ECO:0000313" key="7">
    <source>
        <dbReference type="Proteomes" id="UP000236333"/>
    </source>
</evidence>
<reference evidence="6 7" key="1">
    <citation type="journal article" date="2017" name="Mol. Biol. Evol.">
        <title>The 4-celled Tetrabaena socialis nuclear genome reveals the essential components for genetic control of cell number at the origin of multicellularity in the volvocine lineage.</title>
        <authorList>
            <person name="Featherston J."/>
            <person name="Arakaki Y."/>
            <person name="Hanschen E.R."/>
            <person name="Ferris P.J."/>
            <person name="Michod R.E."/>
            <person name="Olson B.J.S.C."/>
            <person name="Nozaki H."/>
            <person name="Durand P.M."/>
        </authorList>
    </citation>
    <scope>NUCLEOTIDE SEQUENCE [LARGE SCALE GENOMIC DNA]</scope>
    <source>
        <strain evidence="6 7">NIES-571</strain>
    </source>
</reference>
<gene>
    <name evidence="6" type="ORF">TSOC_000104</name>
</gene>
<name>A0A2J8AK30_9CHLO</name>
<protein>
    <recommendedName>
        <fullName evidence="5">V-SNARE coiled-coil homology domain-containing protein</fullName>
    </recommendedName>
</protein>
<dbReference type="GO" id="GO:0019905">
    <property type="term" value="F:syntaxin binding"/>
    <property type="evidence" value="ECO:0007669"/>
    <property type="project" value="TreeGrafter"/>
</dbReference>
<dbReference type="Gene3D" id="1.20.5.110">
    <property type="match status" value="1"/>
</dbReference>
<dbReference type="AlphaFoldDB" id="A0A2J8AK30"/>
<comment type="subcellular location">
    <subcellularLocation>
        <location evidence="1">Cytoplasm</location>
    </subcellularLocation>
</comment>
<proteinExistence type="predicted"/>
<evidence type="ECO:0000256" key="1">
    <source>
        <dbReference type="ARBA" id="ARBA00004496"/>
    </source>
</evidence>
<dbReference type="GO" id="GO:0006893">
    <property type="term" value="P:Golgi to plasma membrane transport"/>
    <property type="evidence" value="ECO:0007669"/>
    <property type="project" value="TreeGrafter"/>
</dbReference>
<evidence type="ECO:0000313" key="6">
    <source>
        <dbReference type="EMBL" id="PNH12879.1"/>
    </source>
</evidence>
<feature type="compositionally biased region" description="Low complexity" evidence="4">
    <location>
        <begin position="378"/>
        <end position="388"/>
    </location>
</feature>
<dbReference type="InterPro" id="IPR042855">
    <property type="entry name" value="V_SNARE_CC"/>
</dbReference>
<feature type="domain" description="V-SNARE coiled-coil homology" evidence="5">
    <location>
        <begin position="474"/>
        <end position="538"/>
    </location>
</feature>
<organism evidence="6 7">
    <name type="scientific">Tetrabaena socialis</name>
    <dbReference type="NCBI Taxonomy" id="47790"/>
    <lineage>
        <taxon>Eukaryota</taxon>
        <taxon>Viridiplantae</taxon>
        <taxon>Chlorophyta</taxon>
        <taxon>core chlorophytes</taxon>
        <taxon>Chlorophyceae</taxon>
        <taxon>CS clade</taxon>
        <taxon>Chlamydomonadales</taxon>
        <taxon>Tetrabaenaceae</taxon>
        <taxon>Tetrabaena</taxon>
    </lineage>
</organism>
<dbReference type="PROSITE" id="PS50892">
    <property type="entry name" value="V_SNARE"/>
    <property type="match status" value="1"/>
</dbReference>
<feature type="region of interest" description="Disordered" evidence="4">
    <location>
        <begin position="342"/>
        <end position="504"/>
    </location>
</feature>